<gene>
    <name evidence="1" type="ORF">L1987_84022</name>
</gene>
<evidence type="ECO:0000313" key="1">
    <source>
        <dbReference type="EMBL" id="KAI3683516.1"/>
    </source>
</evidence>
<name>A0ACB8YE94_9ASTR</name>
<evidence type="ECO:0000313" key="2">
    <source>
        <dbReference type="Proteomes" id="UP001056120"/>
    </source>
</evidence>
<accession>A0ACB8YE94</accession>
<protein>
    <submittedName>
        <fullName evidence="1">Uncharacterized protein</fullName>
    </submittedName>
</protein>
<dbReference type="EMBL" id="CM042045">
    <property type="protein sequence ID" value="KAI3683516.1"/>
    <property type="molecule type" value="Genomic_DNA"/>
</dbReference>
<proteinExistence type="predicted"/>
<reference evidence="1 2" key="2">
    <citation type="journal article" date="2022" name="Mol. Ecol. Resour.">
        <title>The genomes of chicory, endive, great burdock and yacon provide insights into Asteraceae paleo-polyploidization history and plant inulin production.</title>
        <authorList>
            <person name="Fan W."/>
            <person name="Wang S."/>
            <person name="Wang H."/>
            <person name="Wang A."/>
            <person name="Jiang F."/>
            <person name="Liu H."/>
            <person name="Zhao H."/>
            <person name="Xu D."/>
            <person name="Zhang Y."/>
        </authorList>
    </citation>
    <scope>NUCLEOTIDE SEQUENCE [LARGE SCALE GENOMIC DNA]</scope>
    <source>
        <strain evidence="2">cv. Yunnan</strain>
        <tissue evidence="1">Leaves</tissue>
    </source>
</reference>
<dbReference type="Proteomes" id="UP001056120">
    <property type="component" value="Linkage Group LG28"/>
</dbReference>
<comment type="caution">
    <text evidence="1">The sequence shown here is derived from an EMBL/GenBank/DDBJ whole genome shotgun (WGS) entry which is preliminary data.</text>
</comment>
<sequence>MFSLIRSLLIFGLDSAWVCFVKVISGSNCRLGEENGGVLEDETWPLSCGESNGKKKVLILMSDTGGGHRASAEAIKWAFNEKFGDDYEVGFLNLFSLNWCMSMMEIDVMCVFMCVCD</sequence>
<keyword evidence="2" id="KW-1185">Reference proteome</keyword>
<reference evidence="2" key="1">
    <citation type="journal article" date="2022" name="Mol. Ecol. Resour.">
        <title>The genomes of chicory, endive, great burdock and yacon provide insights into Asteraceae palaeo-polyploidization history and plant inulin production.</title>
        <authorList>
            <person name="Fan W."/>
            <person name="Wang S."/>
            <person name="Wang H."/>
            <person name="Wang A."/>
            <person name="Jiang F."/>
            <person name="Liu H."/>
            <person name="Zhao H."/>
            <person name="Xu D."/>
            <person name="Zhang Y."/>
        </authorList>
    </citation>
    <scope>NUCLEOTIDE SEQUENCE [LARGE SCALE GENOMIC DNA]</scope>
    <source>
        <strain evidence="2">cv. Yunnan</strain>
    </source>
</reference>
<organism evidence="1 2">
    <name type="scientific">Smallanthus sonchifolius</name>
    <dbReference type="NCBI Taxonomy" id="185202"/>
    <lineage>
        <taxon>Eukaryota</taxon>
        <taxon>Viridiplantae</taxon>
        <taxon>Streptophyta</taxon>
        <taxon>Embryophyta</taxon>
        <taxon>Tracheophyta</taxon>
        <taxon>Spermatophyta</taxon>
        <taxon>Magnoliopsida</taxon>
        <taxon>eudicotyledons</taxon>
        <taxon>Gunneridae</taxon>
        <taxon>Pentapetalae</taxon>
        <taxon>asterids</taxon>
        <taxon>campanulids</taxon>
        <taxon>Asterales</taxon>
        <taxon>Asteraceae</taxon>
        <taxon>Asteroideae</taxon>
        <taxon>Heliantheae alliance</taxon>
        <taxon>Millerieae</taxon>
        <taxon>Smallanthus</taxon>
    </lineage>
</organism>